<dbReference type="PANTHER" id="PTHR46401">
    <property type="entry name" value="GLYCOSYLTRANSFERASE WBBK-RELATED"/>
    <property type="match status" value="1"/>
</dbReference>
<name>U2QI67_9BACT</name>
<organism evidence="3 4">
    <name type="scientific">Segatella baroniae F0067</name>
    <dbReference type="NCBI Taxonomy" id="1115809"/>
    <lineage>
        <taxon>Bacteria</taxon>
        <taxon>Pseudomonadati</taxon>
        <taxon>Bacteroidota</taxon>
        <taxon>Bacteroidia</taxon>
        <taxon>Bacteroidales</taxon>
        <taxon>Prevotellaceae</taxon>
        <taxon>Segatella</taxon>
    </lineage>
</organism>
<comment type="caution">
    <text evidence="3">The sequence shown here is derived from an EMBL/GenBank/DDBJ whole genome shotgun (WGS) entry which is preliminary data.</text>
</comment>
<sequence length="312" mass="36305">MLIKEGIEHIIYGKAYNRFLRPFLLSKKVNELDPDLAIAFLPGANVALSFGRFIHFLKCKLIVSERNFTWNWNLLNKLYFNLYKSSDAIVTNSNVEAINIKNNISGLKNKTYFIPNFVDAQNFKPLKHEKNEVLHVLTVARIKEYKNAHGLIEAAKVLNDKGYKLHFSWYGFNYNDQYYEYVKKLIRDYNLEDSFQLLDPVKNINEKYLEADFFCLPSFTEGYPNVIIEAMSCQLPVLCSNICENPYIVEDDKNGFLFNPYKVDDIVNAFIKAFSLSTERYESIGEENRNKVLKNNSKKAFVEGYLNLINTL</sequence>
<dbReference type="PATRIC" id="fig|1115809.3.peg.2218"/>
<dbReference type="Gene3D" id="3.40.50.2000">
    <property type="entry name" value="Glycogen Phosphorylase B"/>
    <property type="match status" value="2"/>
</dbReference>
<dbReference type="Pfam" id="PF00534">
    <property type="entry name" value="Glycos_transf_1"/>
    <property type="match status" value="1"/>
</dbReference>
<dbReference type="InterPro" id="IPR001296">
    <property type="entry name" value="Glyco_trans_1"/>
</dbReference>
<dbReference type="GO" id="GO:0009103">
    <property type="term" value="P:lipopolysaccharide biosynthetic process"/>
    <property type="evidence" value="ECO:0007669"/>
    <property type="project" value="TreeGrafter"/>
</dbReference>
<keyword evidence="1 3" id="KW-0808">Transferase</keyword>
<keyword evidence="3" id="KW-0328">Glycosyltransferase</keyword>
<dbReference type="SUPFAM" id="SSF53756">
    <property type="entry name" value="UDP-Glycosyltransferase/glycogen phosphorylase"/>
    <property type="match status" value="1"/>
</dbReference>
<evidence type="ECO:0000313" key="4">
    <source>
        <dbReference type="Proteomes" id="UP000016648"/>
    </source>
</evidence>
<gene>
    <name evidence="3" type="ORF">HMPREF9135_1445</name>
</gene>
<reference evidence="3 4" key="1">
    <citation type="submission" date="2013-08" db="EMBL/GenBank/DDBJ databases">
        <authorList>
            <person name="Durkin A.S."/>
            <person name="Haft D.R."/>
            <person name="McCorrison J."/>
            <person name="Torralba M."/>
            <person name="Gillis M."/>
            <person name="Haft D.H."/>
            <person name="Methe B."/>
            <person name="Sutton G."/>
            <person name="Nelson K.E."/>
        </authorList>
    </citation>
    <scope>NUCLEOTIDE SEQUENCE [LARGE SCALE GENOMIC DNA]</scope>
    <source>
        <strain evidence="3 4">F0067</strain>
    </source>
</reference>
<evidence type="ECO:0000259" key="2">
    <source>
        <dbReference type="Pfam" id="PF00534"/>
    </source>
</evidence>
<evidence type="ECO:0000313" key="3">
    <source>
        <dbReference type="EMBL" id="ERK38497.1"/>
    </source>
</evidence>
<proteinExistence type="predicted"/>
<dbReference type="EC" id="2.4.-.-" evidence="3"/>
<keyword evidence="4" id="KW-1185">Reference proteome</keyword>
<dbReference type="AlphaFoldDB" id="U2QI67"/>
<dbReference type="EMBL" id="AWEY01000038">
    <property type="protein sequence ID" value="ERK38497.1"/>
    <property type="molecule type" value="Genomic_DNA"/>
</dbReference>
<dbReference type="PANTHER" id="PTHR46401:SF2">
    <property type="entry name" value="GLYCOSYLTRANSFERASE WBBK-RELATED"/>
    <property type="match status" value="1"/>
</dbReference>
<dbReference type="GO" id="GO:0016757">
    <property type="term" value="F:glycosyltransferase activity"/>
    <property type="evidence" value="ECO:0007669"/>
    <property type="project" value="UniProtKB-KW"/>
</dbReference>
<accession>U2QI67</accession>
<protein>
    <submittedName>
        <fullName evidence="3">Glycosyltransferase, group 1 family protein</fullName>
        <ecNumber evidence="3">2.4.-.-</ecNumber>
    </submittedName>
</protein>
<evidence type="ECO:0000256" key="1">
    <source>
        <dbReference type="ARBA" id="ARBA00022679"/>
    </source>
</evidence>
<feature type="domain" description="Glycosyl transferase family 1" evidence="2">
    <location>
        <begin position="131"/>
        <end position="290"/>
    </location>
</feature>
<dbReference type="Proteomes" id="UP000016648">
    <property type="component" value="Unassembled WGS sequence"/>
</dbReference>